<sequence>MLELNWELKYLIKEQFMRENGLKVNVMELENKFGLMDQYMKDNGLRITVVERENLLMGMVIFMKEIGQKIKQMDLKFINLQMVLNMRDEYLCKNQLSGFMINKKEKVLKNSQMEQIMKVNIMKEERKVMIFFILLMDQNKKGALLIMKYTEMELLNCQMEGVVRVIGKKIKQMEQGKLNGVMVENLLEYYQYRLKELLRRFETWKRIVLVARWQKICGKLGFRQIRMIWCLLYAQLTSQIWDFVGCNEKIMDRE</sequence>
<accession>A0A8S1NLW4</accession>
<evidence type="ECO:0000313" key="1">
    <source>
        <dbReference type="EMBL" id="CAD8093120.1"/>
    </source>
</evidence>
<protein>
    <submittedName>
        <fullName evidence="1">Uncharacterized protein</fullName>
    </submittedName>
</protein>
<comment type="caution">
    <text evidence="1">The sequence shown here is derived from an EMBL/GenBank/DDBJ whole genome shotgun (WGS) entry which is preliminary data.</text>
</comment>
<name>A0A8S1NLW4_PARPR</name>
<evidence type="ECO:0000313" key="2">
    <source>
        <dbReference type="Proteomes" id="UP000688137"/>
    </source>
</evidence>
<dbReference type="AlphaFoldDB" id="A0A8S1NLW4"/>
<reference evidence="1" key="1">
    <citation type="submission" date="2021-01" db="EMBL/GenBank/DDBJ databases">
        <authorList>
            <consortium name="Genoscope - CEA"/>
            <person name="William W."/>
        </authorList>
    </citation>
    <scope>NUCLEOTIDE SEQUENCE</scope>
</reference>
<keyword evidence="2" id="KW-1185">Reference proteome</keyword>
<dbReference type="Proteomes" id="UP000688137">
    <property type="component" value="Unassembled WGS sequence"/>
</dbReference>
<proteinExistence type="predicted"/>
<organism evidence="1 2">
    <name type="scientific">Paramecium primaurelia</name>
    <dbReference type="NCBI Taxonomy" id="5886"/>
    <lineage>
        <taxon>Eukaryota</taxon>
        <taxon>Sar</taxon>
        <taxon>Alveolata</taxon>
        <taxon>Ciliophora</taxon>
        <taxon>Intramacronucleata</taxon>
        <taxon>Oligohymenophorea</taxon>
        <taxon>Peniculida</taxon>
        <taxon>Parameciidae</taxon>
        <taxon>Paramecium</taxon>
    </lineage>
</organism>
<dbReference type="EMBL" id="CAJJDM010000095">
    <property type="protein sequence ID" value="CAD8093120.1"/>
    <property type="molecule type" value="Genomic_DNA"/>
</dbReference>
<gene>
    <name evidence="1" type="ORF">PPRIM_AZ9-3.1.T0920132</name>
</gene>